<sequence>MVQIHQETKGISALLIRFSQLYFQSGCFSYFSYFKRIFVHFCFKETDFRAGPENETCTVINPFYLREGTKNVTSQR</sequence>
<dbReference type="Proteomes" id="UP000233343">
    <property type="component" value="Unassembled WGS sequence"/>
</dbReference>
<dbReference type="AlphaFoldDB" id="A0A2N0ZBH7"/>
<evidence type="ECO:0000313" key="2">
    <source>
        <dbReference type="Proteomes" id="UP000233343"/>
    </source>
</evidence>
<protein>
    <submittedName>
        <fullName evidence="1">Uncharacterized protein</fullName>
    </submittedName>
</protein>
<accession>A0A2N0ZBH7</accession>
<name>A0A2N0ZBH7_9BACI</name>
<gene>
    <name evidence="1" type="ORF">CWS20_21440</name>
</gene>
<organism evidence="1 2">
    <name type="scientific">Cytobacillus horneckiae</name>
    <dbReference type="NCBI Taxonomy" id="549687"/>
    <lineage>
        <taxon>Bacteria</taxon>
        <taxon>Bacillati</taxon>
        <taxon>Bacillota</taxon>
        <taxon>Bacilli</taxon>
        <taxon>Bacillales</taxon>
        <taxon>Bacillaceae</taxon>
        <taxon>Cytobacillus</taxon>
    </lineage>
</organism>
<proteinExistence type="predicted"/>
<reference evidence="1 2" key="1">
    <citation type="journal article" date="2010" name="Int. J. Syst. Evol. Microbiol.">
        <title>Bacillus horneckiae sp. nov., isolated from a spacecraft-assembly clean room.</title>
        <authorList>
            <person name="Vaishampayan P."/>
            <person name="Probst A."/>
            <person name="Krishnamurthi S."/>
            <person name="Ghosh S."/>
            <person name="Osman S."/>
            <person name="McDowall A."/>
            <person name="Ruckmani A."/>
            <person name="Mayilraj S."/>
            <person name="Venkateswaran K."/>
        </authorList>
    </citation>
    <scope>NUCLEOTIDE SEQUENCE [LARGE SCALE GENOMIC DNA]</scope>
    <source>
        <strain evidence="2">1PO1SC</strain>
    </source>
</reference>
<keyword evidence="2" id="KW-1185">Reference proteome</keyword>
<dbReference type="EMBL" id="PISD01000054">
    <property type="protein sequence ID" value="PKG26873.1"/>
    <property type="molecule type" value="Genomic_DNA"/>
</dbReference>
<evidence type="ECO:0000313" key="1">
    <source>
        <dbReference type="EMBL" id="PKG26873.1"/>
    </source>
</evidence>
<comment type="caution">
    <text evidence="1">The sequence shown here is derived from an EMBL/GenBank/DDBJ whole genome shotgun (WGS) entry which is preliminary data.</text>
</comment>